<dbReference type="Gramene" id="KZM80731">
    <property type="protein sequence ID" value="KZM80731"/>
    <property type="gene ID" value="DCAR_031700"/>
</dbReference>
<name>A0A175YC12_DAUCS</name>
<sequence length="210" mass="24453">MGRLTGTLSMGDFSKSRPTVARNPRTTAADQSKQDGMQASSKWGEILYVQENDFSSIKEEARQYKDLLEDGLWKALEMENLNILRYAKNRLERIKRCVDDDVRERAIQGDEKSIKQAMRKLMFTAWEGPIVKFADQQLQYRLEREEPKHKDFILNCQKWVDENVLIMVQIGDNEGLRMATNQAHYKSLRTKKGQKSYMEATLGKNKQKEV</sequence>
<evidence type="ECO:0000256" key="1">
    <source>
        <dbReference type="SAM" id="MobiDB-lite"/>
    </source>
</evidence>
<protein>
    <submittedName>
        <fullName evidence="2">Uncharacterized protein</fullName>
    </submittedName>
</protein>
<organism evidence="2 3">
    <name type="scientific">Daucus carota subsp. sativus</name>
    <name type="common">Carrot</name>
    <dbReference type="NCBI Taxonomy" id="79200"/>
    <lineage>
        <taxon>Eukaryota</taxon>
        <taxon>Viridiplantae</taxon>
        <taxon>Streptophyta</taxon>
        <taxon>Embryophyta</taxon>
        <taxon>Tracheophyta</taxon>
        <taxon>Spermatophyta</taxon>
        <taxon>Magnoliopsida</taxon>
        <taxon>eudicotyledons</taxon>
        <taxon>Gunneridae</taxon>
        <taxon>Pentapetalae</taxon>
        <taxon>asterids</taxon>
        <taxon>campanulids</taxon>
        <taxon>Apiales</taxon>
        <taxon>Apiaceae</taxon>
        <taxon>Apioideae</taxon>
        <taxon>Scandiceae</taxon>
        <taxon>Daucinae</taxon>
        <taxon>Daucus</taxon>
        <taxon>Daucus sect. Daucus</taxon>
    </lineage>
</organism>
<dbReference type="EMBL" id="CP093349">
    <property type="protein sequence ID" value="WOH08822.1"/>
    <property type="molecule type" value="Genomic_DNA"/>
</dbReference>
<dbReference type="Proteomes" id="UP000077755">
    <property type="component" value="Chromosome 7"/>
</dbReference>
<reference evidence="2" key="2">
    <citation type="submission" date="2022-03" db="EMBL/GenBank/DDBJ databases">
        <title>Draft title - Genomic analysis of global carrot germplasm unveils the trajectory of domestication and the origin of high carotenoid orange carrot.</title>
        <authorList>
            <person name="Iorizzo M."/>
            <person name="Ellison S."/>
            <person name="Senalik D."/>
            <person name="Macko-Podgorni A."/>
            <person name="Grzebelus D."/>
            <person name="Bostan H."/>
            <person name="Rolling W."/>
            <person name="Curaba J."/>
            <person name="Simon P."/>
        </authorList>
    </citation>
    <scope>NUCLEOTIDE SEQUENCE</scope>
    <source>
        <tissue evidence="2">Leaf</tissue>
    </source>
</reference>
<feature type="region of interest" description="Disordered" evidence="1">
    <location>
        <begin position="1"/>
        <end position="38"/>
    </location>
</feature>
<proteinExistence type="predicted"/>
<accession>A0A175YC12</accession>
<dbReference type="AlphaFoldDB" id="A0A175YC12"/>
<evidence type="ECO:0000313" key="3">
    <source>
        <dbReference type="Proteomes" id="UP000077755"/>
    </source>
</evidence>
<evidence type="ECO:0000313" key="2">
    <source>
        <dbReference type="EMBL" id="WOH08822.1"/>
    </source>
</evidence>
<feature type="compositionally biased region" description="Polar residues" evidence="1">
    <location>
        <begin position="24"/>
        <end position="38"/>
    </location>
</feature>
<keyword evidence="3" id="KW-1185">Reference proteome</keyword>
<reference evidence="2" key="1">
    <citation type="journal article" date="2016" name="Nat. Genet.">
        <title>A high-quality carrot genome assembly provides new insights into carotenoid accumulation and asterid genome evolution.</title>
        <authorList>
            <person name="Iorizzo M."/>
            <person name="Ellison S."/>
            <person name="Senalik D."/>
            <person name="Zeng P."/>
            <person name="Satapoomin P."/>
            <person name="Huang J."/>
            <person name="Bowman M."/>
            <person name="Iovene M."/>
            <person name="Sanseverino W."/>
            <person name="Cavagnaro P."/>
            <person name="Yildiz M."/>
            <person name="Macko-Podgorni A."/>
            <person name="Moranska E."/>
            <person name="Grzebelus E."/>
            <person name="Grzebelus D."/>
            <person name="Ashrafi H."/>
            <person name="Zheng Z."/>
            <person name="Cheng S."/>
            <person name="Spooner D."/>
            <person name="Van Deynze A."/>
            <person name="Simon P."/>
        </authorList>
    </citation>
    <scope>NUCLEOTIDE SEQUENCE</scope>
    <source>
        <tissue evidence="2">Leaf</tissue>
    </source>
</reference>
<gene>
    <name evidence="2" type="ORF">DCAR_0728272</name>
</gene>